<name>A0ABY6T742_9GAMM</name>
<keyword evidence="2" id="KW-1185">Reference proteome</keyword>
<sequence length="84" mass="10171">MRKTLGLYLFFFKKMENLLIKMNELYFCSIRFCFYYLVFLLFCARYEEVSLITGHPSPIFLRKEAGILDMDLRIFFSVYNIVIL</sequence>
<evidence type="ECO:0000313" key="2">
    <source>
        <dbReference type="Proteomes" id="UP000277577"/>
    </source>
</evidence>
<gene>
    <name evidence="1" type="ORF">NCTC11976_02003</name>
</gene>
<evidence type="ECO:0000313" key="1">
    <source>
        <dbReference type="EMBL" id="VEB37023.1"/>
    </source>
</evidence>
<proteinExistence type="predicted"/>
<accession>A0ABY6T742</accession>
<protein>
    <submittedName>
        <fullName evidence="1">Uncharacterized protein</fullName>
    </submittedName>
</protein>
<organism evidence="1 2">
    <name type="scientific">Legionella cherrii</name>
    <dbReference type="NCBI Taxonomy" id="28084"/>
    <lineage>
        <taxon>Bacteria</taxon>
        <taxon>Pseudomonadati</taxon>
        <taxon>Pseudomonadota</taxon>
        <taxon>Gammaproteobacteria</taxon>
        <taxon>Legionellales</taxon>
        <taxon>Legionellaceae</taxon>
        <taxon>Legionella</taxon>
    </lineage>
</organism>
<reference evidence="1 2" key="1">
    <citation type="submission" date="2018-12" db="EMBL/GenBank/DDBJ databases">
        <authorList>
            <consortium name="Pathogen Informatics"/>
        </authorList>
    </citation>
    <scope>NUCLEOTIDE SEQUENCE [LARGE SCALE GENOMIC DNA]</scope>
    <source>
        <strain evidence="1 2">NCTC11976</strain>
    </source>
</reference>
<dbReference type="EMBL" id="LR134173">
    <property type="protein sequence ID" value="VEB37023.1"/>
    <property type="molecule type" value="Genomic_DNA"/>
</dbReference>
<dbReference type="Proteomes" id="UP000277577">
    <property type="component" value="Chromosome"/>
</dbReference>